<protein>
    <submittedName>
        <fullName evidence="1">Uncharacterized protein</fullName>
    </submittedName>
</protein>
<proteinExistence type="predicted"/>
<gene>
    <name evidence="1" type="ORF">DPMN_028898</name>
</gene>
<name>A0A9D4LY10_DREPO</name>
<keyword evidence="2" id="KW-1185">Reference proteome</keyword>
<accession>A0A9D4LY10</accession>
<evidence type="ECO:0000313" key="1">
    <source>
        <dbReference type="EMBL" id="KAH3865854.1"/>
    </source>
</evidence>
<reference evidence="1" key="1">
    <citation type="journal article" date="2019" name="bioRxiv">
        <title>The Genome of the Zebra Mussel, Dreissena polymorpha: A Resource for Invasive Species Research.</title>
        <authorList>
            <person name="McCartney M.A."/>
            <person name="Auch B."/>
            <person name="Kono T."/>
            <person name="Mallez S."/>
            <person name="Zhang Y."/>
            <person name="Obille A."/>
            <person name="Becker A."/>
            <person name="Abrahante J.E."/>
            <person name="Garbe J."/>
            <person name="Badalamenti J.P."/>
            <person name="Herman A."/>
            <person name="Mangelson H."/>
            <person name="Liachko I."/>
            <person name="Sullivan S."/>
            <person name="Sone E.D."/>
            <person name="Koren S."/>
            <person name="Silverstein K.A.T."/>
            <person name="Beckman K.B."/>
            <person name="Gohl D.M."/>
        </authorList>
    </citation>
    <scope>NUCLEOTIDE SEQUENCE</scope>
    <source>
        <strain evidence="1">Duluth1</strain>
        <tissue evidence="1">Whole animal</tissue>
    </source>
</reference>
<organism evidence="1 2">
    <name type="scientific">Dreissena polymorpha</name>
    <name type="common">Zebra mussel</name>
    <name type="synonym">Mytilus polymorpha</name>
    <dbReference type="NCBI Taxonomy" id="45954"/>
    <lineage>
        <taxon>Eukaryota</taxon>
        <taxon>Metazoa</taxon>
        <taxon>Spiralia</taxon>
        <taxon>Lophotrochozoa</taxon>
        <taxon>Mollusca</taxon>
        <taxon>Bivalvia</taxon>
        <taxon>Autobranchia</taxon>
        <taxon>Heteroconchia</taxon>
        <taxon>Euheterodonta</taxon>
        <taxon>Imparidentia</taxon>
        <taxon>Neoheterodontei</taxon>
        <taxon>Myida</taxon>
        <taxon>Dreissenoidea</taxon>
        <taxon>Dreissenidae</taxon>
        <taxon>Dreissena</taxon>
    </lineage>
</organism>
<sequence length="78" mass="8425">MMLALAAVNTPPPTVDVLSFWCTVRFGGNTSLDRIAFLSGSAPGFTPRSQDYVPHIRSGLIKASAAMNYDLLVRSPQQ</sequence>
<reference evidence="1" key="2">
    <citation type="submission" date="2020-11" db="EMBL/GenBank/DDBJ databases">
        <authorList>
            <person name="McCartney M.A."/>
            <person name="Auch B."/>
            <person name="Kono T."/>
            <person name="Mallez S."/>
            <person name="Becker A."/>
            <person name="Gohl D.M."/>
            <person name="Silverstein K.A.T."/>
            <person name="Koren S."/>
            <person name="Bechman K.B."/>
            <person name="Herman A."/>
            <person name="Abrahante J.E."/>
            <person name="Garbe J."/>
        </authorList>
    </citation>
    <scope>NUCLEOTIDE SEQUENCE</scope>
    <source>
        <strain evidence="1">Duluth1</strain>
        <tissue evidence="1">Whole animal</tissue>
    </source>
</reference>
<evidence type="ECO:0000313" key="2">
    <source>
        <dbReference type="Proteomes" id="UP000828390"/>
    </source>
</evidence>
<dbReference type="Proteomes" id="UP000828390">
    <property type="component" value="Unassembled WGS sequence"/>
</dbReference>
<dbReference type="EMBL" id="JAIWYP010000002">
    <property type="protein sequence ID" value="KAH3865854.1"/>
    <property type="molecule type" value="Genomic_DNA"/>
</dbReference>
<dbReference type="AlphaFoldDB" id="A0A9D4LY10"/>
<comment type="caution">
    <text evidence="1">The sequence shown here is derived from an EMBL/GenBank/DDBJ whole genome shotgun (WGS) entry which is preliminary data.</text>
</comment>